<dbReference type="GO" id="GO:0005839">
    <property type="term" value="C:proteasome core complex"/>
    <property type="evidence" value="ECO:0007669"/>
    <property type="project" value="InterPro"/>
</dbReference>
<dbReference type="PANTHER" id="PTHR32194">
    <property type="entry name" value="METALLOPROTEASE TLDD"/>
    <property type="match status" value="1"/>
</dbReference>
<dbReference type="InterPro" id="IPR001353">
    <property type="entry name" value="Proteasome_sua/b"/>
</dbReference>
<dbReference type="PANTHER" id="PTHR32194:SF10">
    <property type="entry name" value="PROTEASOME SUBUNIT BETA TYPE-3"/>
    <property type="match status" value="1"/>
</dbReference>
<dbReference type="SUPFAM" id="SSF56235">
    <property type="entry name" value="N-terminal nucleophile aminohydrolases (Ntn hydrolases)"/>
    <property type="match status" value="1"/>
</dbReference>
<evidence type="ECO:0000313" key="2">
    <source>
        <dbReference type="Proteomes" id="UP000604046"/>
    </source>
</evidence>
<proteinExistence type="predicted"/>
<dbReference type="AlphaFoldDB" id="A0A812J942"/>
<accession>A0A812J942</accession>
<reference evidence="1" key="1">
    <citation type="submission" date="2021-02" db="EMBL/GenBank/DDBJ databases">
        <authorList>
            <person name="Dougan E. K."/>
            <person name="Rhodes N."/>
            <person name="Thang M."/>
            <person name="Chan C."/>
        </authorList>
    </citation>
    <scope>NUCLEOTIDE SEQUENCE</scope>
</reference>
<dbReference type="InterPro" id="IPR029055">
    <property type="entry name" value="Ntn_hydrolases_N"/>
</dbReference>
<evidence type="ECO:0000313" key="1">
    <source>
        <dbReference type="EMBL" id="CAE7203190.1"/>
    </source>
</evidence>
<sequence length="205" mass="22299">MSGLMEYNGSAIVAMAGDKCACDSGRCRVIAGVSFGLWLSASPRQKTFQVPEAQEGATGARHAASDDRQHALVHAVSRQKKVLVIVSFTLYEKRFGPWFTEPVVAGLDKEQNPFICGFDFIGCLSTAEDFVVSGTTSDQLFGVCESFWRPGMNKDELFETLSQCLLSGVDRDCLAGWGGVVHIITPDEIITKKLKGRARLMALLS</sequence>
<comment type="caution">
    <text evidence="1">The sequence shown here is derived from an EMBL/GenBank/DDBJ whole genome shotgun (WGS) entry which is preliminary data.</text>
</comment>
<protein>
    <submittedName>
        <fullName evidence="1">Pup3 protein</fullName>
    </submittedName>
</protein>
<dbReference type="Pfam" id="PF00227">
    <property type="entry name" value="Proteasome"/>
    <property type="match status" value="1"/>
</dbReference>
<dbReference type="Gene3D" id="3.60.20.10">
    <property type="entry name" value="Glutamine Phosphoribosylpyrophosphate, subunit 1, domain 1"/>
    <property type="match status" value="1"/>
</dbReference>
<organism evidence="1 2">
    <name type="scientific">Symbiodinium natans</name>
    <dbReference type="NCBI Taxonomy" id="878477"/>
    <lineage>
        <taxon>Eukaryota</taxon>
        <taxon>Sar</taxon>
        <taxon>Alveolata</taxon>
        <taxon>Dinophyceae</taxon>
        <taxon>Suessiales</taxon>
        <taxon>Symbiodiniaceae</taxon>
        <taxon>Symbiodinium</taxon>
    </lineage>
</organism>
<dbReference type="Proteomes" id="UP000604046">
    <property type="component" value="Unassembled WGS sequence"/>
</dbReference>
<dbReference type="GO" id="GO:0005737">
    <property type="term" value="C:cytoplasm"/>
    <property type="evidence" value="ECO:0007669"/>
    <property type="project" value="TreeGrafter"/>
</dbReference>
<gene>
    <name evidence="1" type="primary">pup3</name>
    <name evidence="1" type="ORF">SNAT2548_LOCUS6196</name>
</gene>
<dbReference type="InterPro" id="IPR023333">
    <property type="entry name" value="Proteasome_suB-type"/>
</dbReference>
<dbReference type="GO" id="GO:0051603">
    <property type="term" value="P:proteolysis involved in protein catabolic process"/>
    <property type="evidence" value="ECO:0007669"/>
    <property type="project" value="InterPro"/>
</dbReference>
<dbReference type="EMBL" id="CAJNDS010000407">
    <property type="protein sequence ID" value="CAE7203190.1"/>
    <property type="molecule type" value="Genomic_DNA"/>
</dbReference>
<name>A0A812J942_9DINO</name>
<keyword evidence="2" id="KW-1185">Reference proteome</keyword>
<dbReference type="OrthoDB" id="204949at2759"/>